<evidence type="ECO:0000313" key="6">
    <source>
        <dbReference type="EMBL" id="GMK48022.1"/>
    </source>
</evidence>
<name>A0ABQ6NUV7_9BACL</name>
<sequence>MNIALWIAQALLALMFIPAGVMKTFQPNKVKSTMPWAKDASTGYVAFIGLSELLGGLGLILPWATDIAPVLTPIAAIGIAVIMLFAAVFHARRSEYSSIGMNVIMLAVALFVAIGRF</sequence>
<comment type="subcellular location">
    <subcellularLocation>
        <location evidence="1">Membrane</location>
        <topology evidence="1">Multi-pass membrane protein</topology>
    </subcellularLocation>
</comment>
<reference evidence="6 7" key="1">
    <citation type="submission" date="2023-05" db="EMBL/GenBank/DDBJ databases">
        <title>Draft genome of Paenibacillus sp. CCS26.</title>
        <authorList>
            <person name="Akita H."/>
            <person name="Shinto Y."/>
            <person name="Kimura Z."/>
        </authorList>
    </citation>
    <scope>NUCLEOTIDE SEQUENCE [LARGE SCALE GENOMIC DNA]</scope>
    <source>
        <strain evidence="6 7">CCS26</strain>
    </source>
</reference>
<keyword evidence="7" id="KW-1185">Reference proteome</keyword>
<proteinExistence type="predicted"/>
<evidence type="ECO:0000256" key="3">
    <source>
        <dbReference type="ARBA" id="ARBA00022989"/>
    </source>
</evidence>
<evidence type="ECO:0000256" key="2">
    <source>
        <dbReference type="ARBA" id="ARBA00022692"/>
    </source>
</evidence>
<comment type="caution">
    <text evidence="6">The sequence shown here is derived from an EMBL/GenBank/DDBJ whole genome shotgun (WGS) entry which is preliminary data.</text>
</comment>
<dbReference type="Proteomes" id="UP001285921">
    <property type="component" value="Unassembled WGS sequence"/>
</dbReference>
<feature type="transmembrane region" description="Helical" evidence="5">
    <location>
        <begin position="70"/>
        <end position="89"/>
    </location>
</feature>
<organism evidence="6 7">
    <name type="scientific">Paenibacillus glycanilyticus</name>
    <dbReference type="NCBI Taxonomy" id="126569"/>
    <lineage>
        <taxon>Bacteria</taxon>
        <taxon>Bacillati</taxon>
        <taxon>Bacillota</taxon>
        <taxon>Bacilli</taxon>
        <taxon>Bacillales</taxon>
        <taxon>Paenibacillaceae</taxon>
        <taxon>Paenibacillus</taxon>
    </lineage>
</organism>
<gene>
    <name evidence="6" type="ORF">PghCCS26_51520</name>
</gene>
<feature type="transmembrane region" description="Helical" evidence="5">
    <location>
        <begin position="96"/>
        <end position="114"/>
    </location>
</feature>
<keyword evidence="3 5" id="KW-1133">Transmembrane helix</keyword>
<evidence type="ECO:0000313" key="7">
    <source>
        <dbReference type="Proteomes" id="UP001285921"/>
    </source>
</evidence>
<evidence type="ECO:0000256" key="1">
    <source>
        <dbReference type="ARBA" id="ARBA00004141"/>
    </source>
</evidence>
<feature type="transmembrane region" description="Helical" evidence="5">
    <location>
        <begin position="43"/>
        <end position="64"/>
    </location>
</feature>
<evidence type="ECO:0008006" key="8">
    <source>
        <dbReference type="Google" id="ProtNLM"/>
    </source>
</evidence>
<dbReference type="RefSeq" id="WP_127497300.1">
    <property type="nucleotide sequence ID" value="NZ_BTCL01000024.1"/>
</dbReference>
<dbReference type="EMBL" id="BTCL01000024">
    <property type="protein sequence ID" value="GMK48022.1"/>
    <property type="molecule type" value="Genomic_DNA"/>
</dbReference>
<accession>A0ABQ6NUV7</accession>
<keyword evidence="4 5" id="KW-0472">Membrane</keyword>
<feature type="transmembrane region" description="Helical" evidence="5">
    <location>
        <begin position="6"/>
        <end position="22"/>
    </location>
</feature>
<evidence type="ECO:0000256" key="4">
    <source>
        <dbReference type="ARBA" id="ARBA00023136"/>
    </source>
</evidence>
<dbReference type="Pfam" id="PF13564">
    <property type="entry name" value="DoxX_2"/>
    <property type="match status" value="1"/>
</dbReference>
<protein>
    <recommendedName>
        <fullName evidence="8">DoxX family protein</fullName>
    </recommendedName>
</protein>
<keyword evidence="2 5" id="KW-0812">Transmembrane</keyword>
<evidence type="ECO:0000256" key="5">
    <source>
        <dbReference type="SAM" id="Phobius"/>
    </source>
</evidence>
<dbReference type="InterPro" id="IPR032808">
    <property type="entry name" value="DoxX"/>
</dbReference>